<evidence type="ECO:0000256" key="5">
    <source>
        <dbReference type="ARBA" id="ARBA00022801"/>
    </source>
</evidence>
<keyword evidence="7 8" id="KW-0472">Membrane</keyword>
<dbReference type="GO" id="GO:0016787">
    <property type="term" value="F:hydrolase activity"/>
    <property type="evidence" value="ECO:0007669"/>
    <property type="project" value="UniProtKB-KW"/>
</dbReference>
<evidence type="ECO:0000313" key="10">
    <source>
        <dbReference type="Proteomes" id="UP001476950"/>
    </source>
</evidence>
<evidence type="ECO:0000256" key="3">
    <source>
        <dbReference type="ARBA" id="ARBA00022670"/>
    </source>
</evidence>
<keyword evidence="2" id="KW-1003">Cell membrane</keyword>
<keyword evidence="10" id="KW-1185">Reference proteome</keyword>
<organism evidence="9 10">
    <name type="scientific">Stenomitos frigidus AS-A4</name>
    <dbReference type="NCBI Taxonomy" id="2933935"/>
    <lineage>
        <taxon>Bacteria</taxon>
        <taxon>Bacillati</taxon>
        <taxon>Cyanobacteriota</taxon>
        <taxon>Cyanophyceae</taxon>
        <taxon>Leptolyngbyales</taxon>
        <taxon>Leptolyngbyaceae</taxon>
        <taxon>Stenomitos</taxon>
    </lineage>
</organism>
<feature type="transmembrane region" description="Helical" evidence="8">
    <location>
        <begin position="64"/>
        <end position="87"/>
    </location>
</feature>
<evidence type="ECO:0000256" key="2">
    <source>
        <dbReference type="ARBA" id="ARBA00022475"/>
    </source>
</evidence>
<feature type="transmembrane region" description="Helical" evidence="8">
    <location>
        <begin position="181"/>
        <end position="205"/>
    </location>
</feature>
<dbReference type="RefSeq" id="WP_199305310.1">
    <property type="nucleotide sequence ID" value="NZ_JAMPLM010000013.1"/>
</dbReference>
<evidence type="ECO:0000256" key="6">
    <source>
        <dbReference type="ARBA" id="ARBA00022989"/>
    </source>
</evidence>
<keyword evidence="4 8" id="KW-0812">Transmembrane</keyword>
<evidence type="ECO:0000256" key="7">
    <source>
        <dbReference type="ARBA" id="ARBA00023136"/>
    </source>
</evidence>
<feature type="transmembrane region" description="Helical" evidence="8">
    <location>
        <begin position="12"/>
        <end position="30"/>
    </location>
</feature>
<dbReference type="InterPro" id="IPR022505">
    <property type="entry name" value="Exosortase_cyanobac"/>
</dbReference>
<evidence type="ECO:0000256" key="8">
    <source>
        <dbReference type="SAM" id="Phobius"/>
    </source>
</evidence>
<accession>A0ABV0KKW0</accession>
<evidence type="ECO:0000256" key="4">
    <source>
        <dbReference type="ARBA" id="ARBA00022692"/>
    </source>
</evidence>
<evidence type="ECO:0000313" key="9">
    <source>
        <dbReference type="EMBL" id="MEP1059886.1"/>
    </source>
</evidence>
<dbReference type="EC" id="3.4.22.-" evidence="9"/>
<comment type="caution">
    <text evidence="9">The sequence shown here is derived from an EMBL/GenBank/DDBJ whole genome shotgun (WGS) entry which is preliminary data.</text>
</comment>
<comment type="subcellular location">
    <subcellularLocation>
        <location evidence="1">Cell membrane</location>
        <topology evidence="1">Multi-pass membrane protein</topology>
    </subcellularLocation>
</comment>
<dbReference type="NCBIfam" id="TIGR04178">
    <property type="entry name" value="exo_archaeo"/>
    <property type="match status" value="1"/>
</dbReference>
<dbReference type="Proteomes" id="UP001476950">
    <property type="component" value="Unassembled WGS sequence"/>
</dbReference>
<feature type="transmembrane region" description="Helical" evidence="8">
    <location>
        <begin position="217"/>
        <end position="241"/>
    </location>
</feature>
<dbReference type="NCBIfam" id="TIGR03763">
    <property type="entry name" value="cyanoexo_CrtA"/>
    <property type="match status" value="1"/>
</dbReference>
<feature type="transmembrane region" description="Helical" evidence="8">
    <location>
        <begin position="256"/>
        <end position="276"/>
    </location>
</feature>
<dbReference type="InterPro" id="IPR019127">
    <property type="entry name" value="Exosortase"/>
</dbReference>
<dbReference type="Pfam" id="PF09721">
    <property type="entry name" value="Exosortase_EpsH"/>
    <property type="match status" value="1"/>
</dbReference>
<keyword evidence="6 8" id="KW-1133">Transmembrane helix</keyword>
<name>A0ABV0KKW0_9CYAN</name>
<feature type="transmembrane region" description="Helical" evidence="8">
    <location>
        <begin position="42"/>
        <end position="58"/>
    </location>
</feature>
<evidence type="ECO:0000256" key="1">
    <source>
        <dbReference type="ARBA" id="ARBA00004651"/>
    </source>
</evidence>
<protein>
    <submittedName>
        <fullName evidence="9">Cyanoexosortase A</fullName>
        <ecNumber evidence="9">3.4.22.-</ecNumber>
    </submittedName>
</protein>
<keyword evidence="3" id="KW-0645">Protease</keyword>
<keyword evidence="5 9" id="KW-0378">Hydrolase</keyword>
<dbReference type="InterPro" id="IPR026392">
    <property type="entry name" value="Exo/Archaeosortase_dom"/>
</dbReference>
<reference evidence="9 10" key="1">
    <citation type="submission" date="2022-04" db="EMBL/GenBank/DDBJ databases">
        <title>Positive selection, recombination, and allopatry shape intraspecific diversity of widespread and dominant cyanobacteria.</title>
        <authorList>
            <person name="Wei J."/>
            <person name="Shu W."/>
            <person name="Hu C."/>
        </authorList>
    </citation>
    <scope>NUCLEOTIDE SEQUENCE [LARGE SCALE GENOMIC DNA]</scope>
    <source>
        <strain evidence="9 10">AS-A4</strain>
    </source>
</reference>
<proteinExistence type="predicted"/>
<sequence>MMDRLNRLQTTAFWLVSTGAAMVALHLTLLGRNSNPALSQELFSTCLLLWGVVGLLLWERRHALILQSGAIGVAIGGSVLLGLLLLSSTLPESGSFMRAFPLITVLGLGLLASGVHGLYQYWKELFLFALLTLNPLLELGLELLNLPKLTAQAATFMLWYTGFDVRREGLSLLLPTGRVDVYGACSGIQSMLQMLYISVLVVLLFAPRSRVQQCLTVGLAVLIGFLVNAARVGLMAVLVAFSQKDAFDYWHTGDGSLIFAAIAVGLFGGFCWFAFLRTTPSVTDTGNSSNG</sequence>
<feature type="transmembrane region" description="Helical" evidence="8">
    <location>
        <begin position="99"/>
        <end position="122"/>
    </location>
</feature>
<gene>
    <name evidence="9" type="primary">crtA</name>
    <name evidence="9" type="ORF">NDI38_15715</name>
</gene>
<dbReference type="EMBL" id="JAMPLM010000013">
    <property type="protein sequence ID" value="MEP1059886.1"/>
    <property type="molecule type" value="Genomic_DNA"/>
</dbReference>